<reference evidence="2" key="1">
    <citation type="journal article" date="2022" name="Mol. Ecol. Resour.">
        <title>The genomes of chicory, endive, great burdock and yacon provide insights into Asteraceae palaeo-polyploidization history and plant inulin production.</title>
        <authorList>
            <person name="Fan W."/>
            <person name="Wang S."/>
            <person name="Wang H."/>
            <person name="Wang A."/>
            <person name="Jiang F."/>
            <person name="Liu H."/>
            <person name="Zhao H."/>
            <person name="Xu D."/>
            <person name="Zhang Y."/>
        </authorList>
    </citation>
    <scope>NUCLEOTIDE SEQUENCE [LARGE SCALE GENOMIC DNA]</scope>
    <source>
        <strain evidence="2">cv. Yunnan</strain>
    </source>
</reference>
<comment type="caution">
    <text evidence="1">The sequence shown here is derived from an EMBL/GenBank/DDBJ whole genome shotgun (WGS) entry which is preliminary data.</text>
</comment>
<accession>A0ACB9HGN3</accession>
<evidence type="ECO:0000313" key="2">
    <source>
        <dbReference type="Proteomes" id="UP001056120"/>
    </source>
</evidence>
<gene>
    <name evidence="1" type="ORF">L1987_37713</name>
</gene>
<protein>
    <submittedName>
        <fullName evidence="1">Uncharacterized protein</fullName>
    </submittedName>
</protein>
<keyword evidence="2" id="KW-1185">Reference proteome</keyword>
<name>A0ACB9HGN3_9ASTR</name>
<dbReference type="Proteomes" id="UP001056120">
    <property type="component" value="Linkage Group LG12"/>
</dbReference>
<reference evidence="1 2" key="2">
    <citation type="journal article" date="2022" name="Mol. Ecol. Resour.">
        <title>The genomes of chicory, endive, great burdock and yacon provide insights into Asteraceae paleo-polyploidization history and plant inulin production.</title>
        <authorList>
            <person name="Fan W."/>
            <person name="Wang S."/>
            <person name="Wang H."/>
            <person name="Wang A."/>
            <person name="Jiang F."/>
            <person name="Liu H."/>
            <person name="Zhao H."/>
            <person name="Xu D."/>
            <person name="Zhang Y."/>
        </authorList>
    </citation>
    <scope>NUCLEOTIDE SEQUENCE [LARGE SCALE GENOMIC DNA]</scope>
    <source>
        <strain evidence="2">cv. Yunnan</strain>
        <tissue evidence="1">Leaves</tissue>
    </source>
</reference>
<proteinExistence type="predicted"/>
<organism evidence="1 2">
    <name type="scientific">Smallanthus sonchifolius</name>
    <dbReference type="NCBI Taxonomy" id="185202"/>
    <lineage>
        <taxon>Eukaryota</taxon>
        <taxon>Viridiplantae</taxon>
        <taxon>Streptophyta</taxon>
        <taxon>Embryophyta</taxon>
        <taxon>Tracheophyta</taxon>
        <taxon>Spermatophyta</taxon>
        <taxon>Magnoliopsida</taxon>
        <taxon>eudicotyledons</taxon>
        <taxon>Gunneridae</taxon>
        <taxon>Pentapetalae</taxon>
        <taxon>asterids</taxon>
        <taxon>campanulids</taxon>
        <taxon>Asterales</taxon>
        <taxon>Asteraceae</taxon>
        <taxon>Asteroideae</taxon>
        <taxon>Heliantheae alliance</taxon>
        <taxon>Millerieae</taxon>
        <taxon>Smallanthus</taxon>
    </lineage>
</organism>
<evidence type="ECO:0000313" key="1">
    <source>
        <dbReference type="EMBL" id="KAI3795069.1"/>
    </source>
</evidence>
<dbReference type="EMBL" id="CM042029">
    <property type="protein sequence ID" value="KAI3795069.1"/>
    <property type="molecule type" value="Genomic_DNA"/>
</dbReference>
<sequence>MRMPMAPLSLEITFSNVKIQNAIKKSYLLLQESLNLTFQDFDAYDTLHLKDVASMTGDNSTPIIELEKSTSKSLMMNENNSSVRSTHCDLKRNLEDVYQIDESTSLSATKIRANPSRNYNPPSSISDLHFFCRLIDAPDFLASSFSTATGNWPLDTRPDRLSPSLVIQQVLETSA</sequence>